<feature type="coiled-coil region" evidence="5">
    <location>
        <begin position="258"/>
        <end position="285"/>
    </location>
</feature>
<dbReference type="GO" id="GO:0016020">
    <property type="term" value="C:membrane"/>
    <property type="evidence" value="ECO:0007669"/>
    <property type="project" value="UniProtKB-SubCell"/>
</dbReference>
<dbReference type="AlphaFoldDB" id="A0A8J2UFV3"/>
<keyword evidence="4 6" id="KW-0472">Membrane</keyword>
<keyword evidence="2 6" id="KW-0812">Transmembrane</keyword>
<reference evidence="8" key="2">
    <citation type="submission" date="2020-09" db="EMBL/GenBank/DDBJ databases">
        <authorList>
            <person name="Sun Q."/>
            <person name="Zhou Y."/>
        </authorList>
    </citation>
    <scope>NUCLEOTIDE SEQUENCE</scope>
    <source>
        <strain evidence="8">CGMCC 1.15448</strain>
    </source>
</reference>
<accession>A0A8J2UFV3</accession>
<evidence type="ECO:0000313" key="9">
    <source>
        <dbReference type="Proteomes" id="UP000607559"/>
    </source>
</evidence>
<dbReference type="Gene3D" id="2.40.30.170">
    <property type="match status" value="1"/>
</dbReference>
<proteinExistence type="predicted"/>
<dbReference type="PANTHER" id="PTHR30386:SF26">
    <property type="entry name" value="TRANSPORT PROTEIN COMB"/>
    <property type="match status" value="1"/>
</dbReference>
<keyword evidence="9" id="KW-1185">Reference proteome</keyword>
<dbReference type="EMBL" id="BMJC01000004">
    <property type="protein sequence ID" value="GGB11554.1"/>
    <property type="molecule type" value="Genomic_DNA"/>
</dbReference>
<dbReference type="Pfam" id="PF26002">
    <property type="entry name" value="Beta-barrel_AprE"/>
    <property type="match status" value="1"/>
</dbReference>
<keyword evidence="3 6" id="KW-1133">Transmembrane helix</keyword>
<evidence type="ECO:0000256" key="6">
    <source>
        <dbReference type="SAM" id="Phobius"/>
    </source>
</evidence>
<feature type="domain" description="AprE-like beta-barrel" evidence="7">
    <location>
        <begin position="344"/>
        <end position="425"/>
    </location>
</feature>
<dbReference type="Proteomes" id="UP000607559">
    <property type="component" value="Unassembled WGS sequence"/>
</dbReference>
<comment type="caution">
    <text evidence="8">The sequence shown here is derived from an EMBL/GenBank/DDBJ whole genome shotgun (WGS) entry which is preliminary data.</text>
</comment>
<evidence type="ECO:0000256" key="2">
    <source>
        <dbReference type="ARBA" id="ARBA00022692"/>
    </source>
</evidence>
<dbReference type="InterPro" id="IPR050739">
    <property type="entry name" value="MFP"/>
</dbReference>
<organism evidence="8 9">
    <name type="scientific">Puia dinghuensis</name>
    <dbReference type="NCBI Taxonomy" id="1792502"/>
    <lineage>
        <taxon>Bacteria</taxon>
        <taxon>Pseudomonadati</taxon>
        <taxon>Bacteroidota</taxon>
        <taxon>Chitinophagia</taxon>
        <taxon>Chitinophagales</taxon>
        <taxon>Chitinophagaceae</taxon>
        <taxon>Puia</taxon>
    </lineage>
</organism>
<evidence type="ECO:0000313" key="8">
    <source>
        <dbReference type="EMBL" id="GGB11554.1"/>
    </source>
</evidence>
<evidence type="ECO:0000256" key="3">
    <source>
        <dbReference type="ARBA" id="ARBA00022989"/>
    </source>
</evidence>
<reference evidence="8" key="1">
    <citation type="journal article" date="2014" name="Int. J. Syst. Evol. Microbiol.">
        <title>Complete genome sequence of Corynebacterium casei LMG S-19264T (=DSM 44701T), isolated from a smear-ripened cheese.</title>
        <authorList>
            <consortium name="US DOE Joint Genome Institute (JGI-PGF)"/>
            <person name="Walter F."/>
            <person name="Albersmeier A."/>
            <person name="Kalinowski J."/>
            <person name="Ruckert C."/>
        </authorList>
    </citation>
    <scope>NUCLEOTIDE SEQUENCE</scope>
    <source>
        <strain evidence="8">CGMCC 1.15448</strain>
    </source>
</reference>
<evidence type="ECO:0000259" key="7">
    <source>
        <dbReference type="Pfam" id="PF26002"/>
    </source>
</evidence>
<dbReference type="RefSeq" id="WP_188934816.1">
    <property type="nucleotide sequence ID" value="NZ_BMJC01000004.1"/>
</dbReference>
<protein>
    <submittedName>
        <fullName evidence="8">Hemolysin</fullName>
    </submittedName>
</protein>
<evidence type="ECO:0000256" key="4">
    <source>
        <dbReference type="ARBA" id="ARBA00023136"/>
    </source>
</evidence>
<evidence type="ECO:0000256" key="5">
    <source>
        <dbReference type="SAM" id="Coils"/>
    </source>
</evidence>
<feature type="transmembrane region" description="Helical" evidence="6">
    <location>
        <begin position="48"/>
        <end position="66"/>
    </location>
</feature>
<dbReference type="PANTHER" id="PTHR30386">
    <property type="entry name" value="MEMBRANE FUSION SUBUNIT OF EMRAB-TOLC MULTIDRUG EFFLUX PUMP"/>
    <property type="match status" value="1"/>
</dbReference>
<keyword evidence="5" id="KW-0175">Coiled coil</keyword>
<dbReference type="InterPro" id="IPR058982">
    <property type="entry name" value="Beta-barrel_AprE"/>
</dbReference>
<name>A0A8J2UFV3_9BACT</name>
<evidence type="ECO:0000256" key="1">
    <source>
        <dbReference type="ARBA" id="ARBA00004167"/>
    </source>
</evidence>
<sequence length="444" mass="50323">METESILTGPNGVHANNTAPKLIFAEHTSDVEEIVSGKPPHIVRWGTVYFAMLLAFVVAICWIIRYPDIVVTSARLTSINAPKEVLTRTSGKLVRLFAKENEFARQGAILGFLESNASYDEVIALSATIDSTQSRMIRNDMPQAFANLSHSYKGLGELQEAYQVFQQAYANFRNYVSGGLYLRKKAMLFKDMSLLLELHKNLLLQKDLFQQDADLSQKTLEVNQSLKKDTIISEQDYRVEKSKYINKQLALPQVLSGIINNESLQNEKQKEIEELENSISQQKSVFIQALNTLKSQVDDWKRKYLLISPISGKVAFATFLQENQQLQMNQVVCFVNPGNAEYYAEVYIPQANFGKVRTGQEVLLKFASYPFPEYGSVRGKIDFISNISTDSGYLAKVILPNGLVTNYRRQVQFRQGLLAQGEIITHDLRLLERFYYGIAKGLKK</sequence>
<gene>
    <name evidence="8" type="ORF">GCM10011511_38980</name>
</gene>
<comment type="subcellular location">
    <subcellularLocation>
        <location evidence="1">Membrane</location>
        <topology evidence="1">Single-pass membrane protein</topology>
    </subcellularLocation>
</comment>